<name>A0A4Q0VNF6_9BACI</name>
<reference evidence="1 2" key="1">
    <citation type="journal article" date="2019" name="Int. J. Syst. Evol. Microbiol.">
        <title>Anaerobacillus alkaliphilus sp. nov., a novel alkaliphilic and moderately halophilic bacterium.</title>
        <authorList>
            <person name="Borsodi A.K."/>
            <person name="Aszalos J.M."/>
            <person name="Bihari P."/>
            <person name="Nagy I."/>
            <person name="Schumann P."/>
            <person name="Sproer C."/>
            <person name="Kovacs A.L."/>
            <person name="Boka K."/>
            <person name="Dobosy P."/>
            <person name="Ovari M."/>
            <person name="Szili-Kovacs T."/>
            <person name="Toth E."/>
        </authorList>
    </citation>
    <scope>NUCLEOTIDE SEQUENCE [LARGE SCALE GENOMIC DNA]</scope>
    <source>
        <strain evidence="1 2">B16-10</strain>
    </source>
</reference>
<keyword evidence="2" id="KW-1185">Reference proteome</keyword>
<comment type="caution">
    <text evidence="1">The sequence shown here is derived from an EMBL/GenBank/DDBJ whole genome shotgun (WGS) entry which is preliminary data.</text>
</comment>
<dbReference type="OrthoDB" id="2968999at2"/>
<evidence type="ECO:0000313" key="2">
    <source>
        <dbReference type="Proteomes" id="UP000290649"/>
    </source>
</evidence>
<dbReference type="RefSeq" id="WP_129079260.1">
    <property type="nucleotide sequence ID" value="NZ_QOUX01000046.1"/>
</dbReference>
<proteinExistence type="predicted"/>
<evidence type="ECO:0000313" key="1">
    <source>
        <dbReference type="EMBL" id="RXI97896.1"/>
    </source>
</evidence>
<organism evidence="1 2">
    <name type="scientific">Anaerobacillus alkaliphilus</name>
    <dbReference type="NCBI Taxonomy" id="1548597"/>
    <lineage>
        <taxon>Bacteria</taxon>
        <taxon>Bacillati</taxon>
        <taxon>Bacillota</taxon>
        <taxon>Bacilli</taxon>
        <taxon>Bacillales</taxon>
        <taxon>Bacillaceae</taxon>
        <taxon>Anaerobacillus</taxon>
    </lineage>
</organism>
<dbReference type="Proteomes" id="UP000290649">
    <property type="component" value="Unassembled WGS sequence"/>
</dbReference>
<gene>
    <name evidence="1" type="ORF">DS745_16200</name>
</gene>
<accession>A0A4Q0VNF6</accession>
<dbReference type="AlphaFoldDB" id="A0A4Q0VNF6"/>
<sequence>MYKIGDKIIAHFQDELKEAEIVKTEKIYRETDEQGEFVESGLTILEEAISSIPLPYEFHDDILIVHYPESKLEENKDENKVIYRCRDAAYTLQIDDYQIIVSEDQLNK</sequence>
<dbReference type="EMBL" id="QOUX01000046">
    <property type="protein sequence ID" value="RXI97896.1"/>
    <property type="molecule type" value="Genomic_DNA"/>
</dbReference>
<protein>
    <submittedName>
        <fullName evidence="1">Uncharacterized protein</fullName>
    </submittedName>
</protein>